<accession>A0A0S2TBZ3</accession>
<dbReference type="GO" id="GO:0005198">
    <property type="term" value="F:structural molecule activity"/>
    <property type="evidence" value="ECO:0007669"/>
    <property type="project" value="InterPro"/>
</dbReference>
<feature type="domain" description="Flagellar basal body rod protein N-terminal" evidence="7">
    <location>
        <begin position="7"/>
        <end position="35"/>
    </location>
</feature>
<dbReference type="InterPro" id="IPR010930">
    <property type="entry name" value="Flg_bb/hook_C_dom"/>
</dbReference>
<dbReference type="Pfam" id="PF06429">
    <property type="entry name" value="Flg_bbr_C"/>
    <property type="match status" value="1"/>
</dbReference>
<feature type="domain" description="Flagellar hook-associated protein FlgK helical" evidence="10">
    <location>
        <begin position="93"/>
        <end position="324"/>
    </location>
</feature>
<keyword evidence="5" id="KW-0964">Secreted</keyword>
<dbReference type="Pfam" id="PF21158">
    <property type="entry name" value="flgK_1st_1"/>
    <property type="match status" value="1"/>
</dbReference>
<dbReference type="SUPFAM" id="SSF64518">
    <property type="entry name" value="Phase 1 flagellin"/>
    <property type="match status" value="2"/>
</dbReference>
<dbReference type="InterPro" id="IPR049119">
    <property type="entry name" value="FlgK_D2-like"/>
</dbReference>
<evidence type="ECO:0000313" key="12">
    <source>
        <dbReference type="Proteomes" id="UP000055136"/>
    </source>
</evidence>
<dbReference type="Proteomes" id="UP000055136">
    <property type="component" value="Chromosome"/>
</dbReference>
<dbReference type="GO" id="GO:0009424">
    <property type="term" value="C:bacterial-type flagellum hook"/>
    <property type="evidence" value="ECO:0007669"/>
    <property type="project" value="InterPro"/>
</dbReference>
<evidence type="ECO:0000256" key="1">
    <source>
        <dbReference type="ARBA" id="ARBA00004365"/>
    </source>
</evidence>
<feature type="domain" description="Flagellar basal-body/hook protein C-terminal" evidence="8">
    <location>
        <begin position="591"/>
        <end position="628"/>
    </location>
</feature>
<evidence type="ECO:0000256" key="5">
    <source>
        <dbReference type="ARBA" id="ARBA00022525"/>
    </source>
</evidence>
<evidence type="ECO:0000256" key="3">
    <source>
        <dbReference type="ARBA" id="ARBA00009677"/>
    </source>
</evidence>
<dbReference type="STRING" id="1748243.Tel_05475"/>
<proteinExistence type="inferred from homology"/>
<dbReference type="GO" id="GO:0005576">
    <property type="term" value="C:extracellular region"/>
    <property type="evidence" value="ECO:0007669"/>
    <property type="project" value="UniProtKB-SubCell"/>
</dbReference>
<dbReference type="PANTHER" id="PTHR30033">
    <property type="entry name" value="FLAGELLAR HOOK-ASSOCIATED PROTEIN 1"/>
    <property type="match status" value="1"/>
</dbReference>
<dbReference type="NCBIfam" id="TIGR02492">
    <property type="entry name" value="flgK_ends"/>
    <property type="match status" value="1"/>
</dbReference>
<keyword evidence="12" id="KW-1185">Reference proteome</keyword>
<comment type="subcellular location">
    <subcellularLocation>
        <location evidence="1">Bacterial flagellum</location>
    </subcellularLocation>
    <subcellularLocation>
        <location evidence="2">Secreted</location>
    </subcellularLocation>
</comment>
<feature type="domain" description="Flagellar hook-associated protein 1 D2-like" evidence="9">
    <location>
        <begin position="333"/>
        <end position="410"/>
    </location>
</feature>
<evidence type="ECO:0000256" key="4">
    <source>
        <dbReference type="ARBA" id="ARBA00016244"/>
    </source>
</evidence>
<dbReference type="EMBL" id="CP013099">
    <property type="protein sequence ID" value="ALP52639.1"/>
    <property type="molecule type" value="Genomic_DNA"/>
</dbReference>
<evidence type="ECO:0000259" key="9">
    <source>
        <dbReference type="Pfam" id="PF21158"/>
    </source>
</evidence>
<name>A0A0S2TBZ3_9GAMM</name>
<dbReference type="PRINTS" id="PR01005">
    <property type="entry name" value="FLGHOOKAP1"/>
</dbReference>
<dbReference type="InterPro" id="IPR053927">
    <property type="entry name" value="FlgK_helical"/>
</dbReference>
<evidence type="ECO:0000256" key="2">
    <source>
        <dbReference type="ARBA" id="ARBA00004613"/>
    </source>
</evidence>
<gene>
    <name evidence="11" type="ORF">Tel_05475</name>
</gene>
<protein>
    <recommendedName>
        <fullName evidence="4">Flagellar hook-associated protein 1</fullName>
    </recommendedName>
</protein>
<comment type="similarity">
    <text evidence="3">Belongs to the flagella basal body rod proteins family.</text>
</comment>
<organism evidence="11 12">
    <name type="scientific">Candidatus Tenderia electrophaga</name>
    <dbReference type="NCBI Taxonomy" id="1748243"/>
    <lineage>
        <taxon>Bacteria</taxon>
        <taxon>Pseudomonadati</taxon>
        <taxon>Pseudomonadota</taxon>
        <taxon>Gammaproteobacteria</taxon>
        <taxon>Candidatus Tenderiales</taxon>
        <taxon>Candidatus Tenderiaceae</taxon>
        <taxon>Candidatus Tenderia</taxon>
    </lineage>
</organism>
<dbReference type="AlphaFoldDB" id="A0A0S2TBZ3"/>
<reference evidence="11" key="1">
    <citation type="submission" date="2015-10" db="EMBL/GenBank/DDBJ databases">
        <title>Description of Candidatus Tenderia electrophaga gen. nov, sp. nov., an Uncultivated Electroautotroph from a Biocathode Enrichment.</title>
        <authorList>
            <person name="Eddie B.J."/>
            <person name="Malanoski A.P."/>
            <person name="Wang Z."/>
            <person name="Hall R.J."/>
            <person name="Oh S.D."/>
            <person name="Heiner C."/>
            <person name="Lin B."/>
            <person name="Strycharz-Glaven S.M."/>
        </authorList>
    </citation>
    <scope>NUCLEOTIDE SEQUENCE [LARGE SCALE GENOMIC DNA]</scope>
    <source>
        <strain evidence="11">NRL1</strain>
    </source>
</reference>
<dbReference type="PANTHER" id="PTHR30033:SF1">
    <property type="entry name" value="FLAGELLAR HOOK-ASSOCIATED PROTEIN 1"/>
    <property type="match status" value="1"/>
</dbReference>
<dbReference type="GO" id="GO:0044780">
    <property type="term" value="P:bacterial-type flagellum assembly"/>
    <property type="evidence" value="ECO:0007669"/>
    <property type="project" value="InterPro"/>
</dbReference>
<evidence type="ECO:0000259" key="10">
    <source>
        <dbReference type="Pfam" id="PF22638"/>
    </source>
</evidence>
<dbReference type="KEGG" id="tee:Tel_05475"/>
<keyword evidence="6" id="KW-0975">Bacterial flagellum</keyword>
<evidence type="ECO:0000256" key="6">
    <source>
        <dbReference type="ARBA" id="ARBA00023143"/>
    </source>
</evidence>
<evidence type="ECO:0000259" key="7">
    <source>
        <dbReference type="Pfam" id="PF00460"/>
    </source>
</evidence>
<dbReference type="Pfam" id="PF00460">
    <property type="entry name" value="Flg_bb_rod"/>
    <property type="match status" value="1"/>
</dbReference>
<sequence length="632" mass="66586">MAGMLGIGVSGLLAYQRSLQTVSHNVANANTEGYTRQRVELGTNIPEFAGGGYLGTGVSVRSVERVYDDFLVGRVQSYSSGTSHAQSFAEQVSRIDELLADPDVGLSPAMEGFFSELQSVANDPSSIAARQSFMSQAEILVDRYAYNNQRLEDLRSQNNKQVQAAVTEINGLATSIAALNRDISLAPGNSPPNDLLDRRDVLLQQLSEKVSISTVEQENGAMNVFIGKGLSLVRNFESNEVQLSRNEFDIRQFEASIDFGAGSVNEITDQISGGELGALFDFRDQVLNGTQNALGALAVGFADSFNAQHNLGQDLNGALGTDFFSVPGLEVRNSRANTGTATIAATLTDSSQLDGDEYQLSFSGGGYTLTNTSDGSTETFGGLPQTTSHGFSLDISAGALNNGDSFLIRPGRRGAQDLALSITAPDEVAAAAPVRTAIDALNNTGNATITPGVVNDTSNLPLGADIVMQYDGTDMNVISGPAPWNGVSFAYSDGATVTALAGLEFTISGTPAAGDEFRIENNTNGVGDNRNALLMSDLQNQSLMSNGTASYTDYYGGVVADIGVVANQAQLTQSAQEGLLEQAKNSRDALSGVNLDEEAANLLKFQQAYQAASQVIVASNNMFQSLLSALRG</sequence>
<evidence type="ECO:0000313" key="11">
    <source>
        <dbReference type="EMBL" id="ALP52639.1"/>
    </source>
</evidence>
<evidence type="ECO:0000259" key="8">
    <source>
        <dbReference type="Pfam" id="PF06429"/>
    </source>
</evidence>
<dbReference type="InterPro" id="IPR002371">
    <property type="entry name" value="FlgK"/>
</dbReference>
<dbReference type="InterPro" id="IPR001444">
    <property type="entry name" value="Flag_bb_rod_N"/>
</dbReference>
<dbReference type="Pfam" id="PF22638">
    <property type="entry name" value="FlgK_D1"/>
    <property type="match status" value="1"/>
</dbReference>